<organism evidence="2 3">
    <name type="scientific">Puccinia graminis f. sp. tritici</name>
    <dbReference type="NCBI Taxonomy" id="56615"/>
    <lineage>
        <taxon>Eukaryota</taxon>
        <taxon>Fungi</taxon>
        <taxon>Dikarya</taxon>
        <taxon>Basidiomycota</taxon>
        <taxon>Pucciniomycotina</taxon>
        <taxon>Pucciniomycetes</taxon>
        <taxon>Pucciniales</taxon>
        <taxon>Pucciniaceae</taxon>
        <taxon>Puccinia</taxon>
    </lineage>
</organism>
<comment type="caution">
    <text evidence="2">The sequence shown here is derived from an EMBL/GenBank/DDBJ whole genome shotgun (WGS) entry which is preliminary data.</text>
</comment>
<dbReference type="Proteomes" id="UP000325313">
    <property type="component" value="Unassembled WGS sequence"/>
</dbReference>
<dbReference type="EMBL" id="VDEP01000001">
    <property type="protein sequence ID" value="KAA1138921.1"/>
    <property type="molecule type" value="Genomic_DNA"/>
</dbReference>
<feature type="region of interest" description="Disordered" evidence="1">
    <location>
        <begin position="54"/>
        <end position="75"/>
    </location>
</feature>
<protein>
    <submittedName>
        <fullName evidence="2">Uncharacterized protein</fullName>
    </submittedName>
</protein>
<evidence type="ECO:0000313" key="3">
    <source>
        <dbReference type="Proteomes" id="UP000325313"/>
    </source>
</evidence>
<reference evidence="2 3" key="1">
    <citation type="submission" date="2019-05" db="EMBL/GenBank/DDBJ databases">
        <title>Emergence of the Ug99 lineage of the wheat stem rust pathogen through somatic hybridization.</title>
        <authorList>
            <person name="Li F."/>
            <person name="Upadhyaya N.M."/>
            <person name="Sperschneider J."/>
            <person name="Matny O."/>
            <person name="Nguyen-Phuc H."/>
            <person name="Mago R."/>
            <person name="Raley C."/>
            <person name="Miller M.E."/>
            <person name="Silverstein K.A.T."/>
            <person name="Henningsen E."/>
            <person name="Hirsch C.D."/>
            <person name="Visser B."/>
            <person name="Pretorius Z.A."/>
            <person name="Steffenson B.J."/>
            <person name="Schwessinger B."/>
            <person name="Dodds P.N."/>
            <person name="Figueroa M."/>
        </authorList>
    </citation>
    <scope>NUCLEOTIDE SEQUENCE [LARGE SCALE GENOMIC DNA]</scope>
    <source>
        <strain evidence="2 3">Ug99</strain>
    </source>
</reference>
<sequence length="129" mass="14997">MNQTSFHIKLSSTTLCVFKGFGPLKSEINYQKYYEHQQWMSSYVKFQPMQMCSEREDKTGRPPVADRKAKQTTRENQKPCFWTEHRTLNTLSSTVVPLLSKSQWKADGYSCEGSLSRCKRCLAELAKCR</sequence>
<proteinExistence type="predicted"/>
<name>A0A5B0SLT7_PUCGR</name>
<dbReference type="AlphaFoldDB" id="A0A5B0SLT7"/>
<evidence type="ECO:0000256" key="1">
    <source>
        <dbReference type="SAM" id="MobiDB-lite"/>
    </source>
</evidence>
<gene>
    <name evidence="2" type="ORF">PGTUg99_029732</name>
</gene>
<evidence type="ECO:0000313" key="2">
    <source>
        <dbReference type="EMBL" id="KAA1138921.1"/>
    </source>
</evidence>
<accession>A0A5B0SLT7</accession>